<dbReference type="SMART" id="SM00972">
    <property type="entry name" value="SCPU"/>
    <property type="match status" value="2"/>
</dbReference>
<sequence>MTAWRSLAGWAARLAVCLAALGAGAPAVAAVCSYAETGASLGTVSSFAVRDGSVSTSGSFGITCGSGLLSVLSTDSLLRATLTSDNGFLLRNIADTTKTVGYQAGNGGGLTYSSGLLVINGSGANILTLLPNRKATVPLQIATLGANVPAGTYRDTLRVAWVYNLCDGLGLISTCLGTVYAGSATRTVTVELQVTNDCLITPGAINFGTAALPTGFGEAASQVALVCTTGMTYTVGLGPGSNPSGGRRQMANGANRLAYDIFFGSGTTPWGTAVGSRVASSQATAGPAGGIANGTGSHLFPYRARVYPDQPAPVPGIYLDNVVVDVQF</sequence>
<keyword evidence="3" id="KW-0946">Virion</keyword>
<proteinExistence type="predicted"/>
<dbReference type="Proteomes" id="UP000198781">
    <property type="component" value="Unassembled WGS sequence"/>
</dbReference>
<keyword evidence="4" id="KW-1185">Reference proteome</keyword>
<gene>
    <name evidence="3" type="ORF">SAMN05192589_104366</name>
</gene>
<dbReference type="Pfam" id="PF05229">
    <property type="entry name" value="SCPU"/>
    <property type="match status" value="1"/>
</dbReference>
<name>A0A1G6S859_9BURK</name>
<dbReference type="PANTHER" id="PTHR37089">
    <property type="entry name" value="PROTEIN U-RELATED"/>
    <property type="match status" value="1"/>
</dbReference>
<evidence type="ECO:0000313" key="4">
    <source>
        <dbReference type="Proteomes" id="UP000198781"/>
    </source>
</evidence>
<dbReference type="EMBL" id="FMZC01000004">
    <property type="protein sequence ID" value="SDD12844.1"/>
    <property type="molecule type" value="Genomic_DNA"/>
</dbReference>
<keyword evidence="3" id="KW-0167">Capsid protein</keyword>
<dbReference type="PANTHER" id="PTHR37089:SF1">
    <property type="entry name" value="MEMBRANE PROTEIN"/>
    <property type="match status" value="1"/>
</dbReference>
<feature type="chain" id="PRO_5011551520" evidence="1">
    <location>
        <begin position="30"/>
        <end position="328"/>
    </location>
</feature>
<dbReference type="RefSeq" id="WP_175537713.1">
    <property type="nucleotide sequence ID" value="NZ_FMZC01000004.1"/>
</dbReference>
<feature type="domain" description="Spore coat protein U/FanG" evidence="2">
    <location>
        <begin position="185"/>
        <end position="324"/>
    </location>
</feature>
<evidence type="ECO:0000313" key="3">
    <source>
        <dbReference type="EMBL" id="SDD12844.1"/>
    </source>
</evidence>
<evidence type="ECO:0000256" key="1">
    <source>
        <dbReference type="SAM" id="SignalP"/>
    </source>
</evidence>
<accession>A0A1G6S859</accession>
<feature type="signal peptide" evidence="1">
    <location>
        <begin position="1"/>
        <end position="29"/>
    </location>
</feature>
<keyword evidence="1" id="KW-0732">Signal</keyword>
<protein>
    <submittedName>
        <fullName evidence="3">Spore coat protein U (SCPU) domain-containing protein</fullName>
    </submittedName>
</protein>
<dbReference type="InterPro" id="IPR007893">
    <property type="entry name" value="Spore_coat_U/FanG"/>
</dbReference>
<organism evidence="3 4">
    <name type="scientific">Paracidovorax valerianellae</name>
    <dbReference type="NCBI Taxonomy" id="187868"/>
    <lineage>
        <taxon>Bacteria</taxon>
        <taxon>Pseudomonadati</taxon>
        <taxon>Pseudomonadota</taxon>
        <taxon>Betaproteobacteria</taxon>
        <taxon>Burkholderiales</taxon>
        <taxon>Comamonadaceae</taxon>
        <taxon>Paracidovorax</taxon>
    </lineage>
</organism>
<dbReference type="STRING" id="187868.SAMN05192589_104366"/>
<reference evidence="3 4" key="1">
    <citation type="submission" date="2016-10" db="EMBL/GenBank/DDBJ databases">
        <authorList>
            <person name="de Groot N.N."/>
        </authorList>
    </citation>
    <scope>NUCLEOTIDE SEQUENCE [LARGE SCALE GENOMIC DNA]</scope>
    <source>
        <strain evidence="3 4">DSM 16619</strain>
    </source>
</reference>
<dbReference type="AlphaFoldDB" id="A0A1G6S859"/>
<dbReference type="InterPro" id="IPR053167">
    <property type="entry name" value="Spore_coat_component"/>
</dbReference>
<evidence type="ECO:0000259" key="2">
    <source>
        <dbReference type="Pfam" id="PF05229"/>
    </source>
</evidence>